<feature type="chain" id="PRO_5046528330" evidence="1">
    <location>
        <begin position="22"/>
        <end position="121"/>
    </location>
</feature>
<dbReference type="EMBL" id="CP150951">
    <property type="protein sequence ID" value="WZC49908.1"/>
    <property type="molecule type" value="Genomic_DNA"/>
</dbReference>
<feature type="signal peptide" evidence="1">
    <location>
        <begin position="1"/>
        <end position="21"/>
    </location>
</feature>
<dbReference type="RefSeq" id="WP_341368018.1">
    <property type="nucleotide sequence ID" value="NZ_CP150951.2"/>
</dbReference>
<evidence type="ECO:0000313" key="3">
    <source>
        <dbReference type="Proteomes" id="UP001440612"/>
    </source>
</evidence>
<sequence length="121" mass="13465">MRPILISLSLAVGLVSGAVTADTFDGVYKQTEHSECSLVGVDGGSLKIEESIFYGVEVACIMARPVDINDMDATMFYMECSDESTTWTERAILMSDAEKTGIYMIWDGYAFHYDRCEEGEY</sequence>
<name>A0ABZ2V5U3_9RHOB</name>
<protein>
    <submittedName>
        <fullName evidence="2">Uncharacterized protein</fullName>
    </submittedName>
</protein>
<keyword evidence="1" id="KW-0732">Signal</keyword>
<accession>A0ABZ2V5U3</accession>
<keyword evidence="3" id="KW-1185">Reference proteome</keyword>
<organism evidence="2 3">
    <name type="scientific">Yoonia phaeophyticola</name>
    <dbReference type="NCBI Taxonomy" id="3137369"/>
    <lineage>
        <taxon>Bacteria</taxon>
        <taxon>Pseudomonadati</taxon>
        <taxon>Pseudomonadota</taxon>
        <taxon>Alphaproteobacteria</taxon>
        <taxon>Rhodobacterales</taxon>
        <taxon>Paracoccaceae</taxon>
        <taxon>Yoonia</taxon>
    </lineage>
</organism>
<evidence type="ECO:0000256" key="1">
    <source>
        <dbReference type="SAM" id="SignalP"/>
    </source>
</evidence>
<evidence type="ECO:0000313" key="2">
    <source>
        <dbReference type="EMBL" id="WZC49908.1"/>
    </source>
</evidence>
<reference evidence="3" key="1">
    <citation type="submission" date="2024-04" db="EMBL/GenBank/DDBJ databases">
        <title>Phylogenomic analyses of a clade within the roseobacter group suggest taxonomic reassignments of species of the genera Aestuariivita, Citreicella, Loktanella, Nautella, Pelagibaca, Ruegeria, Thalassobius, Thiobacimonas and Tropicibacter, and the proposal o.</title>
        <authorList>
            <person name="Jeon C.O."/>
        </authorList>
    </citation>
    <scope>NUCLEOTIDE SEQUENCE [LARGE SCALE GENOMIC DNA]</scope>
    <source>
        <strain evidence="3">BS5-3</strain>
    </source>
</reference>
<proteinExistence type="predicted"/>
<gene>
    <name evidence="2" type="ORF">AABB29_04460</name>
</gene>
<dbReference type="Proteomes" id="UP001440612">
    <property type="component" value="Chromosome"/>
</dbReference>